<gene>
    <name evidence="5" type="ORF">IHE44_0000990</name>
    <name evidence="4" type="ORF">IHE44_009590</name>
</gene>
<feature type="signal peptide" evidence="2">
    <location>
        <begin position="1"/>
        <end position="17"/>
    </location>
</feature>
<dbReference type="InterPro" id="IPR036392">
    <property type="entry name" value="PLAT/LH2_dom_sf"/>
</dbReference>
<evidence type="ECO:0000256" key="2">
    <source>
        <dbReference type="SAM" id="SignalP"/>
    </source>
</evidence>
<sequence length="1232" mass="139485">MFFLLVVVVYEVHVYTGAKLGAETDSNVYINLIGTRGDAGKRKLHRSKNNNVKFRHGQMDIFCIKAVSLGDLEKVLISHDGAGPGSGWFLDKIVIKHKEGEEAQEVVFPCNRCLAEYQDDGKTERELTANEYGSLMKTFLKAQRWRVQVKTDGDSPEPQECRRTLIETGDLGDVYKIRVSCDDVPGFKGWHLKSFHLQELHTKQELNFECNCWLVLKREDKELVKEFPAVTEDQKTFPVYKYVVSIHIGDRWGAETFANVYLTLYGKRGDTGVRKLHTSLTKGRKFQRNKVDSFLVEAVSLSHLQKVVIGHDGEGYGAGMYLKMDELADIGSIYKVQVTGPHSELKQPWHLDLLHMKHTGTKEEMYLAFDCWFNPKEDKCVELPALYADQEPLPVVEYEIHLHTGDLKKADATGEVYLRIQGEKSDSGKHWLNSKNSLVTFARGQVDIFKIKSVYLGKLNQVHVGFKSLRKETSMTSLPMKNLDTKSRGRWQTWVHCTQVPEDVPNIQVVVFGRKGKSPAQKVQNLSDTPFLLTIGDIGDITKLSFVLCGPSLRRGIQLHKLQLKDLDTKQELGFHTEAPCLFGEDGSETVKELAAVRPDQPPLRGTLPASETDADVFITVFGEWGDSCKRRLGHSHFEKGQVCISEMRAVDLGQLSKVLVEHHNQWLDSGVGDAQMEQTLKLLGKVRNGMLTGKIYGTWDVHVTTSDISYSSMNPKMSLTVCGEKGTCTSVIFPKGSLKKEQIYKTSIELSKKFNTIFKVRLEIEEVGEGETWHCREVKLQHRETKNVLEFPFCHNFADEEGGRVAELPVLMTGSPFPAVKIYVLYITTGATPGSGTDADVSVMLQGSLGDTGRRKLIRKGDENFTKGKVDIFQVEAVDIGILQRMVVEKGRGSDWLLEKIVVKESASSGTEILFMAQTWLKDRQVQERRSISAWPLGREQMNSEGRWRIYFTKHQEETKSEFEKLSENIYKMSFLVIVDAVDLGELEKIVLLISSKTDCKLDIKKLHVQEAVKEHPIYVFEVNEEFSVNANKPKIQREIPASFVIRGEKQKNDIDNNLKKEGSQVKNLTEYTIKVYTGDKRGAGTDANVHIILFGNEDKSEVFQLSQSLEHQNPFERGKVDTFKIKTKKLGSLRSIEIGHDGKGFASGWFLEKVEITDAARNSIHCFNCNRWLSEDESDGLTIHLLKFRFSQNHFPNKLYNSSALQYIASLKTITESNKDLVIQKFTLCR</sequence>
<dbReference type="SMART" id="SM00308">
    <property type="entry name" value="LH2"/>
    <property type="match status" value="3"/>
</dbReference>
<dbReference type="AlphaFoldDB" id="A0A835TZP8"/>
<feature type="domain" description="PLAT" evidence="3">
    <location>
        <begin position="1071"/>
        <end position="1189"/>
    </location>
</feature>
<protein>
    <submittedName>
        <fullName evidence="4">Lipoxygenase y domain-containing protein 1</fullName>
    </submittedName>
</protein>
<evidence type="ECO:0000313" key="6">
    <source>
        <dbReference type="Proteomes" id="UP000618051"/>
    </source>
</evidence>
<dbReference type="EMBL" id="JADDUC010000039">
    <property type="protein sequence ID" value="KAG0122075.1"/>
    <property type="molecule type" value="Genomic_DNA"/>
</dbReference>
<dbReference type="Proteomes" id="UP000618051">
    <property type="component" value="Unassembled WGS sequence"/>
</dbReference>
<dbReference type="PROSITE" id="PS50095">
    <property type="entry name" value="PLAT"/>
    <property type="match status" value="6"/>
</dbReference>
<keyword evidence="2" id="KW-0732">Signal</keyword>
<organism evidence="4">
    <name type="scientific">Lamprotornis superbus</name>
    <dbReference type="NCBI Taxonomy" id="245042"/>
    <lineage>
        <taxon>Eukaryota</taxon>
        <taxon>Metazoa</taxon>
        <taxon>Chordata</taxon>
        <taxon>Craniata</taxon>
        <taxon>Vertebrata</taxon>
        <taxon>Euteleostomi</taxon>
        <taxon>Archelosauria</taxon>
        <taxon>Archosauria</taxon>
        <taxon>Dinosauria</taxon>
        <taxon>Saurischia</taxon>
        <taxon>Theropoda</taxon>
        <taxon>Coelurosauria</taxon>
        <taxon>Aves</taxon>
        <taxon>Neognathae</taxon>
        <taxon>Neoaves</taxon>
        <taxon>Telluraves</taxon>
        <taxon>Australaves</taxon>
        <taxon>Passeriformes</taxon>
        <taxon>Sturnidae</taxon>
        <taxon>Lamprotornis</taxon>
    </lineage>
</organism>
<feature type="domain" description="PLAT" evidence="3">
    <location>
        <begin position="822"/>
        <end position="936"/>
    </location>
</feature>
<dbReference type="PANTHER" id="PTHR45901:SF7">
    <property type="entry name" value="OXYGEN-REGULATED PROTEIN 1"/>
    <property type="match status" value="1"/>
</dbReference>
<feature type="domain" description="PLAT" evidence="3">
    <location>
        <begin position="396"/>
        <end position="509"/>
    </location>
</feature>
<reference evidence="5 6" key="2">
    <citation type="journal article" date="2021" name="J. Hered.">
        <title>Feather Gene Expression Elucidates the Developmental Basis of Plumage Iridescence in African Starlings.</title>
        <authorList>
            <person name="Rubenstein D.R."/>
            <person name="Corvelo A."/>
            <person name="MacManes M.D."/>
            <person name="Maia R."/>
            <person name="Narzisi G."/>
            <person name="Rousaki A."/>
            <person name="Vandenabeele P."/>
            <person name="Shawkey M.D."/>
            <person name="Solomon J."/>
        </authorList>
    </citation>
    <scope>NUCLEOTIDE SEQUENCE [LARGE SCALE GENOMIC DNA]</scope>
    <source>
        <strain evidence="5">SS15</strain>
    </source>
</reference>
<dbReference type="Pfam" id="PF01477">
    <property type="entry name" value="PLAT"/>
    <property type="match status" value="5"/>
</dbReference>
<accession>A0A835TZP8</accession>
<evidence type="ECO:0000256" key="1">
    <source>
        <dbReference type="PROSITE-ProRule" id="PRU00152"/>
    </source>
</evidence>
<dbReference type="OrthoDB" id="9895813at2759"/>
<dbReference type="EMBL" id="JADDUC020000001">
    <property type="protein sequence ID" value="KAI1243386.1"/>
    <property type="molecule type" value="Genomic_DNA"/>
</dbReference>
<evidence type="ECO:0000259" key="3">
    <source>
        <dbReference type="PROSITE" id="PS50095"/>
    </source>
</evidence>
<dbReference type="InterPro" id="IPR052970">
    <property type="entry name" value="Inner_ear_hair_cell_LOXHD"/>
</dbReference>
<evidence type="ECO:0000313" key="5">
    <source>
        <dbReference type="EMBL" id="KAI1243386.1"/>
    </source>
</evidence>
<dbReference type="PANTHER" id="PTHR45901">
    <property type="entry name" value="PROTEIN CBG12474"/>
    <property type="match status" value="1"/>
</dbReference>
<dbReference type="CDD" id="cd01756">
    <property type="entry name" value="PLAT_repeat"/>
    <property type="match status" value="2"/>
</dbReference>
<name>A0A835TZP8_9PASS</name>
<dbReference type="InterPro" id="IPR001024">
    <property type="entry name" value="PLAT/LH2_dom"/>
</dbReference>
<dbReference type="Gene3D" id="2.60.60.20">
    <property type="entry name" value="PLAT/LH2 domain"/>
    <property type="match status" value="6"/>
</dbReference>
<dbReference type="SUPFAM" id="SSF49723">
    <property type="entry name" value="Lipase/lipooxygenase domain (PLAT/LH2 domain)"/>
    <property type="match status" value="8"/>
</dbReference>
<reference evidence="4" key="1">
    <citation type="submission" date="2020-10" db="EMBL/GenBank/DDBJ databases">
        <title>Feather gene expression reveals the developmental basis of iridescence in African starlings.</title>
        <authorList>
            <person name="Rubenstein D.R."/>
        </authorList>
    </citation>
    <scope>NUCLEOTIDE SEQUENCE</scope>
    <source>
        <strain evidence="4">SS15</strain>
        <tissue evidence="4">Liver</tissue>
    </source>
</reference>
<feature type="domain" description="PLAT" evidence="3">
    <location>
        <begin position="8"/>
        <end position="128"/>
    </location>
</feature>
<feature type="domain" description="PLAT" evidence="3">
    <location>
        <begin position="698"/>
        <end position="812"/>
    </location>
</feature>
<feature type="domain" description="PLAT" evidence="3">
    <location>
        <begin position="240"/>
        <end position="387"/>
    </location>
</feature>
<reference evidence="5" key="3">
    <citation type="submission" date="2022-01" db="EMBL/GenBank/DDBJ databases">
        <authorList>
            <person name="Rubenstein D.R."/>
        </authorList>
    </citation>
    <scope>NUCLEOTIDE SEQUENCE</scope>
    <source>
        <strain evidence="5">SS15</strain>
        <tissue evidence="5">Liver</tissue>
    </source>
</reference>
<comment type="caution">
    <text evidence="1">Lacks conserved residue(s) required for the propagation of feature annotation.</text>
</comment>
<feature type="chain" id="PRO_5032359018" evidence="2">
    <location>
        <begin position="18"/>
        <end position="1232"/>
    </location>
</feature>
<proteinExistence type="predicted"/>
<comment type="caution">
    <text evidence="4">The sequence shown here is derived from an EMBL/GenBank/DDBJ whole genome shotgun (WGS) entry which is preliminary data.</text>
</comment>
<dbReference type="Gene3D" id="2.40.180.10">
    <property type="entry name" value="Catalase core domain"/>
    <property type="match status" value="3"/>
</dbReference>
<evidence type="ECO:0000313" key="4">
    <source>
        <dbReference type="EMBL" id="KAG0122075.1"/>
    </source>
</evidence>
<keyword evidence="6" id="KW-1185">Reference proteome</keyword>